<dbReference type="RefSeq" id="WP_126269246.1">
    <property type="nucleotide sequence ID" value="NZ_CP034463.1"/>
</dbReference>
<organism evidence="14 15">
    <name type="scientific">Streptomyces aquilus</name>
    <dbReference type="NCBI Taxonomy" id="2548456"/>
    <lineage>
        <taxon>Bacteria</taxon>
        <taxon>Bacillati</taxon>
        <taxon>Actinomycetota</taxon>
        <taxon>Actinomycetes</taxon>
        <taxon>Kitasatosporales</taxon>
        <taxon>Streptomycetaceae</taxon>
        <taxon>Streptomyces</taxon>
    </lineage>
</organism>
<dbReference type="GO" id="GO:0015421">
    <property type="term" value="F:ABC-type oligopeptide transporter activity"/>
    <property type="evidence" value="ECO:0007669"/>
    <property type="project" value="TreeGrafter"/>
</dbReference>
<dbReference type="KEGG" id="saqu:EJC51_01010"/>
<comment type="similarity">
    <text evidence="9">Belongs to the ABC transporter superfamily. Lipid exporter (TC 3.A.1.106) family.</text>
</comment>
<evidence type="ECO:0000256" key="10">
    <source>
        <dbReference type="ARBA" id="ARBA00071747"/>
    </source>
</evidence>
<feature type="domain" description="ABC transmembrane type-1" evidence="13">
    <location>
        <begin position="34"/>
        <end position="357"/>
    </location>
</feature>
<feature type="transmembrane region" description="Helical" evidence="11">
    <location>
        <begin position="293"/>
        <end position="319"/>
    </location>
</feature>
<dbReference type="InterPro" id="IPR036640">
    <property type="entry name" value="ABC1_TM_sf"/>
</dbReference>
<evidence type="ECO:0000256" key="6">
    <source>
        <dbReference type="ARBA" id="ARBA00022989"/>
    </source>
</evidence>
<dbReference type="SUPFAM" id="SSF52540">
    <property type="entry name" value="P-loop containing nucleoside triphosphate hydrolases"/>
    <property type="match status" value="1"/>
</dbReference>
<evidence type="ECO:0000256" key="5">
    <source>
        <dbReference type="ARBA" id="ARBA00022840"/>
    </source>
</evidence>
<evidence type="ECO:0000259" key="13">
    <source>
        <dbReference type="PROSITE" id="PS50929"/>
    </source>
</evidence>
<comment type="function">
    <text evidence="8">ABC transporter involved in fatty acid import. Transmembrane domains (TMD) form a pore in the membrane and the ATP-binding domain (NBD) is responsible for energy generation.</text>
</comment>
<protein>
    <recommendedName>
        <fullName evidence="10">Fatty acid ABC transporter ATP-binding/permease protein</fullName>
    </recommendedName>
</protein>
<proteinExistence type="inferred from homology"/>
<dbReference type="Proteomes" id="UP000280197">
    <property type="component" value="Chromosome"/>
</dbReference>
<dbReference type="CDD" id="cd18547">
    <property type="entry name" value="ABC_6TM_Tm288_like"/>
    <property type="match status" value="1"/>
</dbReference>
<evidence type="ECO:0000313" key="15">
    <source>
        <dbReference type="Proteomes" id="UP000280197"/>
    </source>
</evidence>
<dbReference type="GO" id="GO:0016887">
    <property type="term" value="F:ATP hydrolysis activity"/>
    <property type="evidence" value="ECO:0007669"/>
    <property type="project" value="InterPro"/>
</dbReference>
<dbReference type="Gene3D" id="3.40.50.300">
    <property type="entry name" value="P-loop containing nucleotide triphosphate hydrolases"/>
    <property type="match status" value="1"/>
</dbReference>
<dbReference type="SMART" id="SM00382">
    <property type="entry name" value="AAA"/>
    <property type="match status" value="1"/>
</dbReference>
<evidence type="ECO:0000256" key="11">
    <source>
        <dbReference type="SAM" id="Phobius"/>
    </source>
</evidence>
<evidence type="ECO:0000259" key="12">
    <source>
        <dbReference type="PROSITE" id="PS50893"/>
    </source>
</evidence>
<keyword evidence="4" id="KW-0547">Nucleotide-binding</keyword>
<keyword evidence="2" id="KW-0813">Transport</keyword>
<dbReference type="PROSITE" id="PS50893">
    <property type="entry name" value="ABC_TRANSPORTER_2"/>
    <property type="match status" value="1"/>
</dbReference>
<keyword evidence="5 14" id="KW-0067">ATP-binding</keyword>
<dbReference type="EMBL" id="CP034463">
    <property type="protein sequence ID" value="AZP14859.1"/>
    <property type="molecule type" value="Genomic_DNA"/>
</dbReference>
<keyword evidence="15" id="KW-1185">Reference proteome</keyword>
<evidence type="ECO:0000256" key="2">
    <source>
        <dbReference type="ARBA" id="ARBA00022448"/>
    </source>
</evidence>
<accession>A0A3S9HS30</accession>
<keyword evidence="7 11" id="KW-0472">Membrane</keyword>
<feature type="transmembrane region" description="Helical" evidence="11">
    <location>
        <begin position="110"/>
        <end position="131"/>
    </location>
</feature>
<keyword evidence="6 11" id="KW-1133">Transmembrane helix</keyword>
<feature type="transmembrane region" description="Helical" evidence="11">
    <location>
        <begin position="216"/>
        <end position="233"/>
    </location>
</feature>
<dbReference type="InterPro" id="IPR003439">
    <property type="entry name" value="ABC_transporter-like_ATP-bd"/>
</dbReference>
<dbReference type="Gene3D" id="1.20.1560.10">
    <property type="entry name" value="ABC transporter type 1, transmembrane domain"/>
    <property type="match status" value="1"/>
</dbReference>
<evidence type="ECO:0000256" key="4">
    <source>
        <dbReference type="ARBA" id="ARBA00022741"/>
    </source>
</evidence>
<evidence type="ECO:0000256" key="9">
    <source>
        <dbReference type="ARBA" id="ARBA00061644"/>
    </source>
</evidence>
<reference evidence="14 15" key="1">
    <citation type="submission" date="2018-12" db="EMBL/GenBank/DDBJ databases">
        <authorList>
            <person name="Li K."/>
        </authorList>
    </citation>
    <scope>NUCLEOTIDE SEQUENCE [LARGE SCALE GENOMIC DNA]</scope>
    <source>
        <strain evidence="15">CR22</strain>
    </source>
</reference>
<comment type="subcellular location">
    <subcellularLocation>
        <location evidence="1">Cell membrane</location>
        <topology evidence="1">Multi-pass membrane protein</topology>
    </subcellularLocation>
</comment>
<feature type="transmembrane region" description="Helical" evidence="11">
    <location>
        <begin position="193"/>
        <end position="210"/>
    </location>
</feature>
<dbReference type="Pfam" id="PF00005">
    <property type="entry name" value="ABC_tran"/>
    <property type="match status" value="1"/>
</dbReference>
<dbReference type="SUPFAM" id="SSF90123">
    <property type="entry name" value="ABC transporter transmembrane region"/>
    <property type="match status" value="1"/>
</dbReference>
<feature type="domain" description="ABC transporter" evidence="12">
    <location>
        <begin position="390"/>
        <end position="623"/>
    </location>
</feature>
<dbReference type="InterPro" id="IPR027417">
    <property type="entry name" value="P-loop_NTPase"/>
</dbReference>
<dbReference type="InterPro" id="IPR003593">
    <property type="entry name" value="AAA+_ATPase"/>
</dbReference>
<keyword evidence="3 11" id="KW-0812">Transmembrane</keyword>
<sequence length="657" mass="71236">MSRRERGQLEDGASFAATSRRLAGMFRQERRSVIGSFALAAFGVLTFLVGPRIWGSAIDAILAGTLGSGLPAGQTKEAAVQALRDSGRNSFAEIVDRLNVTPGSGIDFGYVGHLLLIAAGLYCLGTLAGFAQQNIQHNAIARVMRTLRHDVEEKLNRLPVRYLNGSSRGELLSRMTNDIDNIATSLSQTLTQLLFALLMVVGVLTMMLSISPLLTLLALISVPLTFAVGTVVAKRSQRVFGDQWRLTGELNAHIEESYSGHELVTVFDRGGAFRETFANRNAEVKKTSHLSQFMSGLIAPLVLFIENLNYVLLCIVGAFRVISGQLTLGEVVAFVQYSRQYSQPLGSLASMSNLIQSSIASAARVFALLDEPEEGPGCQGRLPAVRPRRITFEQVSFGYDRELTIKDLDLVIEPGRTAAIVGASGAGKTTLMNLLMRFYEVGSGRILVDGTDITSVSRDALRSEIGLVPQEPWLFGGTIRDNIAYGRPDASLEQVEQAAQACGVSHIVNALPQGYDTVVDGGNGRLSEGERQLICIARAFIADPAVLILDEATSAVDARTELLLQRATSRLRHGRTCLVIAHRLSTIRDADVIVVLQDGRIVEQGTHTQLLRAGGAYHRLSQYQFHEPSALPVLDPDEGALWMSEETKQSHRGGQVS</sequence>
<dbReference type="InterPro" id="IPR039421">
    <property type="entry name" value="Type_1_exporter"/>
</dbReference>
<evidence type="ECO:0000256" key="3">
    <source>
        <dbReference type="ARBA" id="ARBA00022692"/>
    </source>
</evidence>
<evidence type="ECO:0000313" key="14">
    <source>
        <dbReference type="EMBL" id="AZP14859.1"/>
    </source>
</evidence>
<evidence type="ECO:0000256" key="1">
    <source>
        <dbReference type="ARBA" id="ARBA00004651"/>
    </source>
</evidence>
<dbReference type="PROSITE" id="PS50929">
    <property type="entry name" value="ABC_TM1F"/>
    <property type="match status" value="1"/>
</dbReference>
<feature type="transmembrane region" description="Helical" evidence="11">
    <location>
        <begin position="33"/>
        <end position="54"/>
    </location>
</feature>
<dbReference type="AlphaFoldDB" id="A0A3S9HS30"/>
<evidence type="ECO:0000256" key="7">
    <source>
        <dbReference type="ARBA" id="ARBA00023136"/>
    </source>
</evidence>
<dbReference type="GO" id="GO:0005524">
    <property type="term" value="F:ATP binding"/>
    <property type="evidence" value="ECO:0007669"/>
    <property type="project" value="UniProtKB-KW"/>
</dbReference>
<dbReference type="Pfam" id="PF00664">
    <property type="entry name" value="ABC_membrane"/>
    <property type="match status" value="1"/>
</dbReference>
<dbReference type="FunFam" id="3.40.50.300:FF:000287">
    <property type="entry name" value="Multidrug ABC transporter ATP-binding protein"/>
    <property type="match status" value="1"/>
</dbReference>
<evidence type="ECO:0000256" key="8">
    <source>
        <dbReference type="ARBA" id="ARBA00055053"/>
    </source>
</evidence>
<dbReference type="CDD" id="cd03254">
    <property type="entry name" value="ABCC_Glucan_exporter_like"/>
    <property type="match status" value="1"/>
</dbReference>
<gene>
    <name evidence="14" type="ORF">EJC51_01010</name>
</gene>
<dbReference type="InterPro" id="IPR011527">
    <property type="entry name" value="ABC1_TM_dom"/>
</dbReference>
<name>A0A3S9HS30_9ACTN</name>
<dbReference type="PANTHER" id="PTHR43394">
    <property type="entry name" value="ATP-DEPENDENT PERMEASE MDL1, MITOCHONDRIAL"/>
    <property type="match status" value="1"/>
</dbReference>
<dbReference type="GO" id="GO:0005886">
    <property type="term" value="C:plasma membrane"/>
    <property type="evidence" value="ECO:0007669"/>
    <property type="project" value="UniProtKB-SubCell"/>
</dbReference>
<dbReference type="PANTHER" id="PTHR43394:SF1">
    <property type="entry name" value="ATP-BINDING CASSETTE SUB-FAMILY B MEMBER 10, MITOCHONDRIAL"/>
    <property type="match status" value="1"/>
</dbReference>